<dbReference type="Proteomes" id="UP000008237">
    <property type="component" value="Unassembled WGS sequence"/>
</dbReference>
<keyword evidence="3" id="KW-1185">Reference proteome</keyword>
<sequence length="256" mass="29603">MHNSPLFCGLRNWSTVRYKGNKRRRELVMRLCCFRAKSEQVYRGIRKDINIDTVIDSTAKLRITLEWLSKLRYYVATSVAHREKKGIVPAKNGKVTPETKERARRKNSRNGTRKLHYVMKLSCCFVEQNQKCGRATFASRLAEKQEELLPGTFQSTEKRQEQDRANRLKKVGEERWRANARIGADTKALFFAGQNANAAWSLLFFYASNKAASDIIGAREKEDERKKRERSIQRIIKGPTIGKTRFNASSIVQKND</sequence>
<name>E2BK78_HARSA</name>
<feature type="region of interest" description="Disordered" evidence="1">
    <location>
        <begin position="89"/>
        <end position="109"/>
    </location>
</feature>
<organism evidence="3">
    <name type="scientific">Harpegnathos saltator</name>
    <name type="common">Jerdon's jumping ant</name>
    <dbReference type="NCBI Taxonomy" id="610380"/>
    <lineage>
        <taxon>Eukaryota</taxon>
        <taxon>Metazoa</taxon>
        <taxon>Ecdysozoa</taxon>
        <taxon>Arthropoda</taxon>
        <taxon>Hexapoda</taxon>
        <taxon>Insecta</taxon>
        <taxon>Pterygota</taxon>
        <taxon>Neoptera</taxon>
        <taxon>Endopterygota</taxon>
        <taxon>Hymenoptera</taxon>
        <taxon>Apocrita</taxon>
        <taxon>Aculeata</taxon>
        <taxon>Formicoidea</taxon>
        <taxon>Formicidae</taxon>
        <taxon>Ponerinae</taxon>
        <taxon>Ponerini</taxon>
        <taxon>Harpegnathos</taxon>
    </lineage>
</organism>
<evidence type="ECO:0000313" key="2">
    <source>
        <dbReference type="EMBL" id="EFN83875.1"/>
    </source>
</evidence>
<protein>
    <submittedName>
        <fullName evidence="2">Uncharacterized protein</fullName>
    </submittedName>
</protein>
<proteinExistence type="predicted"/>
<evidence type="ECO:0000313" key="3">
    <source>
        <dbReference type="Proteomes" id="UP000008237"/>
    </source>
</evidence>
<dbReference type="InParanoid" id="E2BK78"/>
<dbReference type="EMBL" id="GL448770">
    <property type="protein sequence ID" value="EFN83875.1"/>
    <property type="molecule type" value="Genomic_DNA"/>
</dbReference>
<dbReference type="AlphaFoldDB" id="E2BK78"/>
<gene>
    <name evidence="2" type="ORF">EAI_00428</name>
</gene>
<accession>E2BK78</accession>
<reference evidence="2 3" key="1">
    <citation type="journal article" date="2010" name="Science">
        <title>Genomic comparison of the ants Camponotus floridanus and Harpegnathos saltator.</title>
        <authorList>
            <person name="Bonasio R."/>
            <person name="Zhang G."/>
            <person name="Ye C."/>
            <person name="Mutti N.S."/>
            <person name="Fang X."/>
            <person name="Qin N."/>
            <person name="Donahue G."/>
            <person name="Yang P."/>
            <person name="Li Q."/>
            <person name="Li C."/>
            <person name="Zhang P."/>
            <person name="Huang Z."/>
            <person name="Berger S.L."/>
            <person name="Reinberg D."/>
            <person name="Wang J."/>
            <person name="Liebig J."/>
        </authorList>
    </citation>
    <scope>NUCLEOTIDE SEQUENCE [LARGE SCALE GENOMIC DNA]</scope>
    <source>
        <strain evidence="2 3">R22 G/1</strain>
    </source>
</reference>
<evidence type="ECO:0000256" key="1">
    <source>
        <dbReference type="SAM" id="MobiDB-lite"/>
    </source>
</evidence>